<dbReference type="EMBL" id="LAZR01000001">
    <property type="protein sequence ID" value="KKO12065.1"/>
    <property type="molecule type" value="Genomic_DNA"/>
</dbReference>
<evidence type="ECO:0008006" key="4">
    <source>
        <dbReference type="Google" id="ProtNLM"/>
    </source>
</evidence>
<evidence type="ECO:0000259" key="2">
    <source>
        <dbReference type="Pfam" id="PF13193"/>
    </source>
</evidence>
<dbReference type="InterPro" id="IPR042099">
    <property type="entry name" value="ANL_N_sf"/>
</dbReference>
<name>A0A0F9W6U1_9ZZZZ</name>
<dbReference type="GO" id="GO:0016877">
    <property type="term" value="F:ligase activity, forming carbon-sulfur bonds"/>
    <property type="evidence" value="ECO:0007669"/>
    <property type="project" value="UniProtKB-ARBA"/>
</dbReference>
<protein>
    <recommendedName>
        <fullName evidence="4">AMP-dependent synthetase/ligase domain-containing protein</fullName>
    </recommendedName>
</protein>
<dbReference type="InterPro" id="IPR045851">
    <property type="entry name" value="AMP-bd_C_sf"/>
</dbReference>
<dbReference type="Pfam" id="PF13193">
    <property type="entry name" value="AMP-binding_C"/>
    <property type="match status" value="1"/>
</dbReference>
<evidence type="ECO:0000259" key="1">
    <source>
        <dbReference type="Pfam" id="PF00501"/>
    </source>
</evidence>
<organism evidence="3">
    <name type="scientific">marine sediment metagenome</name>
    <dbReference type="NCBI Taxonomy" id="412755"/>
    <lineage>
        <taxon>unclassified sequences</taxon>
        <taxon>metagenomes</taxon>
        <taxon>ecological metagenomes</taxon>
    </lineage>
</organism>
<dbReference type="PANTHER" id="PTHR43767:SF10">
    <property type="entry name" value="SURFACTIN SYNTHASE SUBUNIT 1"/>
    <property type="match status" value="1"/>
</dbReference>
<dbReference type="InterPro" id="IPR050237">
    <property type="entry name" value="ATP-dep_AMP-bd_enzyme"/>
</dbReference>
<dbReference type="SUPFAM" id="SSF56801">
    <property type="entry name" value="Acetyl-CoA synthetase-like"/>
    <property type="match status" value="1"/>
</dbReference>
<reference evidence="3" key="1">
    <citation type="journal article" date="2015" name="Nature">
        <title>Complex archaea that bridge the gap between prokaryotes and eukaryotes.</title>
        <authorList>
            <person name="Spang A."/>
            <person name="Saw J.H."/>
            <person name="Jorgensen S.L."/>
            <person name="Zaremba-Niedzwiedzka K."/>
            <person name="Martijn J."/>
            <person name="Lind A.E."/>
            <person name="van Eijk R."/>
            <person name="Schleper C."/>
            <person name="Guy L."/>
            <person name="Ettema T.J."/>
        </authorList>
    </citation>
    <scope>NUCLEOTIDE SEQUENCE</scope>
</reference>
<accession>A0A0F9W6U1</accession>
<dbReference type="InterPro" id="IPR000873">
    <property type="entry name" value="AMP-dep_synth/lig_dom"/>
</dbReference>
<dbReference type="AlphaFoldDB" id="A0A0F9W6U1"/>
<comment type="caution">
    <text evidence="3">The sequence shown here is derived from an EMBL/GenBank/DDBJ whole genome shotgun (WGS) entry which is preliminary data.</text>
</comment>
<dbReference type="Gene3D" id="3.30.300.30">
    <property type="match status" value="1"/>
</dbReference>
<dbReference type="Pfam" id="PF00501">
    <property type="entry name" value="AMP-binding"/>
    <property type="match status" value="1"/>
</dbReference>
<dbReference type="InterPro" id="IPR020845">
    <property type="entry name" value="AMP-binding_CS"/>
</dbReference>
<sequence length="554" mass="60446">MPDMQPMPPVPDESIPAIVERHVAEAPDAPCIYYLGVTLTIGQVDDLANRLANRMRELGVERGDVVGLHLPNSPQYVIGLLAAAKLGCPASGVSPLLKADEIVYQVGNAHIRFLITLDQLFAPVAAQLDGRLPTVRAVMMSGPIDFLPGWKKWLASVTGKVPKVALPALTHVRCVSFWPDINHADNTRVFEPCRMEDVFMIQYTGGTTGNPKGAELSLRNIMSNVVQNETVVNYDVGNETFASVLPWFHIAGLSALFMGLRKRALMLVVPNPRDVKSYCQAMLKHPPTVLGNVPTLYQMLLSEPLFRQVDFSRLKVAVSGAAPAPVELIRKVEEIIGHGKFCEAYGLTETSPTLTMNPPGRARPGTIGLALPGTDIRIVDAETGNKEMPADEPGELIVNGPQVFRGYLGLPDESNRALRSFGGKTCFYTGDVARKDKDGYITICDRAKDMLIVGGYKVFSVEVENKLKEIDEIELSAIIGTPDEERPGNDIVNLYVQLSDAGKALGDDAVHDKILAYCRDKMAPFKVPKYIHIVAQIPLTPVGKVDKKALRKPA</sequence>
<feature type="domain" description="AMP-dependent synthetase/ligase" evidence="1">
    <location>
        <begin position="20"/>
        <end position="408"/>
    </location>
</feature>
<dbReference type="InterPro" id="IPR025110">
    <property type="entry name" value="AMP-bd_C"/>
</dbReference>
<gene>
    <name evidence="3" type="ORF">LCGC14_0000730</name>
</gene>
<evidence type="ECO:0000313" key="3">
    <source>
        <dbReference type="EMBL" id="KKO12065.1"/>
    </source>
</evidence>
<dbReference type="PROSITE" id="PS00455">
    <property type="entry name" value="AMP_BINDING"/>
    <property type="match status" value="1"/>
</dbReference>
<proteinExistence type="predicted"/>
<feature type="domain" description="AMP-binding enzyme C-terminal" evidence="2">
    <location>
        <begin position="462"/>
        <end position="544"/>
    </location>
</feature>
<dbReference type="PANTHER" id="PTHR43767">
    <property type="entry name" value="LONG-CHAIN-FATTY-ACID--COA LIGASE"/>
    <property type="match status" value="1"/>
</dbReference>
<dbReference type="Gene3D" id="3.40.50.12780">
    <property type="entry name" value="N-terminal domain of ligase-like"/>
    <property type="match status" value="1"/>
</dbReference>